<dbReference type="Proteomes" id="UP001219568">
    <property type="component" value="Unassembled WGS sequence"/>
</dbReference>
<name>A0AAD6IA00_PENCN</name>
<comment type="caution">
    <text evidence="1">The sequence shown here is derived from an EMBL/GenBank/DDBJ whole genome shotgun (WGS) entry which is preliminary data.</text>
</comment>
<proteinExistence type="predicted"/>
<evidence type="ECO:0000313" key="1">
    <source>
        <dbReference type="EMBL" id="KAJ6038726.1"/>
    </source>
</evidence>
<keyword evidence="2" id="KW-1185">Reference proteome</keyword>
<dbReference type="EMBL" id="JAQJZL010000008">
    <property type="protein sequence ID" value="KAJ6038726.1"/>
    <property type="molecule type" value="Genomic_DNA"/>
</dbReference>
<evidence type="ECO:0000313" key="2">
    <source>
        <dbReference type="Proteomes" id="UP001219568"/>
    </source>
</evidence>
<accession>A0AAD6IA00</accession>
<sequence length="111" mass="12507">MRGATASKISASLWRLADPFRGPHEKSASKTTSNARRILNANHAVQQQQNFISSDGLIEIPKEILQYLKTIKELTQDLLDNPDWDAPQIIKKTVIVSKTFTHNANLDHCKQ</sequence>
<reference evidence="1" key="2">
    <citation type="submission" date="2023-01" db="EMBL/GenBank/DDBJ databases">
        <authorList>
            <person name="Petersen C."/>
        </authorList>
    </citation>
    <scope>NUCLEOTIDE SEQUENCE</scope>
    <source>
        <strain evidence="1">IBT 15450</strain>
    </source>
</reference>
<dbReference type="AlphaFoldDB" id="A0AAD6IA00"/>
<protein>
    <submittedName>
        <fullName evidence="1">Uncharacterized protein</fullName>
    </submittedName>
</protein>
<organism evidence="1 2">
    <name type="scientific">Penicillium canescens</name>
    <dbReference type="NCBI Taxonomy" id="5083"/>
    <lineage>
        <taxon>Eukaryota</taxon>
        <taxon>Fungi</taxon>
        <taxon>Dikarya</taxon>
        <taxon>Ascomycota</taxon>
        <taxon>Pezizomycotina</taxon>
        <taxon>Eurotiomycetes</taxon>
        <taxon>Eurotiomycetidae</taxon>
        <taxon>Eurotiales</taxon>
        <taxon>Aspergillaceae</taxon>
        <taxon>Penicillium</taxon>
    </lineage>
</organism>
<gene>
    <name evidence="1" type="ORF">N7460_007443</name>
</gene>
<reference evidence="1" key="1">
    <citation type="journal article" date="2023" name="IMA Fungus">
        <title>Comparative genomic study of the Penicillium genus elucidates a diverse pangenome and 15 lateral gene transfer events.</title>
        <authorList>
            <person name="Petersen C."/>
            <person name="Sorensen T."/>
            <person name="Nielsen M.R."/>
            <person name="Sondergaard T.E."/>
            <person name="Sorensen J.L."/>
            <person name="Fitzpatrick D.A."/>
            <person name="Frisvad J.C."/>
            <person name="Nielsen K.L."/>
        </authorList>
    </citation>
    <scope>NUCLEOTIDE SEQUENCE</scope>
    <source>
        <strain evidence="1">IBT 15450</strain>
    </source>
</reference>